<feature type="domain" description="GEVED" evidence="3">
    <location>
        <begin position="340"/>
        <end position="426"/>
    </location>
</feature>
<dbReference type="InterPro" id="IPR013783">
    <property type="entry name" value="Ig-like_fold"/>
</dbReference>
<evidence type="ECO:0000313" key="5">
    <source>
        <dbReference type="Proteomes" id="UP000036261"/>
    </source>
</evidence>
<feature type="domain" description="Secretion system C-terminal sorting" evidence="2">
    <location>
        <begin position="448"/>
        <end position="508"/>
    </location>
</feature>
<protein>
    <submittedName>
        <fullName evidence="4">Uncharacterized protein</fullName>
    </submittedName>
</protein>
<evidence type="ECO:0000259" key="3">
    <source>
        <dbReference type="Pfam" id="PF20009"/>
    </source>
</evidence>
<dbReference type="STRING" id="558151.ACM46_01140"/>
<accession>A0A0J7IJB9</accession>
<dbReference type="PATRIC" id="fig|558151.6.peg.236"/>
<dbReference type="EMBL" id="LFND01000001">
    <property type="protein sequence ID" value="KMQ66197.1"/>
    <property type="molecule type" value="Genomic_DNA"/>
</dbReference>
<dbReference type="Pfam" id="PF20009">
    <property type="entry name" value="GEVED"/>
    <property type="match status" value="1"/>
</dbReference>
<dbReference type="InterPro" id="IPR045474">
    <property type="entry name" value="GEVED"/>
</dbReference>
<dbReference type="Proteomes" id="UP000036261">
    <property type="component" value="Unassembled WGS sequence"/>
</dbReference>
<sequence>MGSAQILVTESFENPTYPGFVISGGYTGTAGGYLAGCDGTVAIGAEAYGSSTANRTINLIYTKPASITANGKKIDISFSYSTSPYDGTSSIGGTITAAYSTDSGATYTTVGSPVTLTSAAQTCATFAGTIPESANVNGNFMLRIQTLGTTGTTYDFYSFIDNVKIKQEVVAAPACTALTSPANAATGVPVRPPMTWAAAAGAELYKIKVGTTPGASNVYTGTTFGTSFTPPSTSAFPQNTLLYASITPSNAIGDATGCTEISFTTGSNPFTPYCGPLVAKSAVYPISNVVLSDMTNASSATANTGDGHENFTNKIATLTRGTSHPITLSGTGLGTNRFGFTVFIDWNQNGSFTDAGEAYFVTSDFAGGTGATVTANKNIVVPATAALGNTRMRVKYQFNSSTTSVRAELSNPCTDLNEGQAEDYMIIVQKNVLATSDVNADNKADITVYPNPFKDILKISDIKNVQTIVVTDISGRQVKTLKASNEINLSDLNSGLYLISLHMEDGSIKTLKAIKK</sequence>
<organism evidence="4 5">
    <name type="scientific">Chryseobacterium angstadtii</name>
    <dbReference type="NCBI Taxonomy" id="558151"/>
    <lineage>
        <taxon>Bacteria</taxon>
        <taxon>Pseudomonadati</taxon>
        <taxon>Bacteroidota</taxon>
        <taxon>Flavobacteriia</taxon>
        <taxon>Flavobacteriales</taxon>
        <taxon>Weeksellaceae</taxon>
        <taxon>Chryseobacterium group</taxon>
        <taxon>Chryseobacterium</taxon>
    </lineage>
</organism>
<dbReference type="AlphaFoldDB" id="A0A0J7IJB9"/>
<dbReference type="Pfam" id="PF18962">
    <property type="entry name" value="Por_Secre_tail"/>
    <property type="match status" value="1"/>
</dbReference>
<dbReference type="Gene3D" id="2.60.120.260">
    <property type="entry name" value="Galactose-binding domain-like"/>
    <property type="match status" value="1"/>
</dbReference>
<keyword evidence="5" id="KW-1185">Reference proteome</keyword>
<dbReference type="InterPro" id="IPR026444">
    <property type="entry name" value="Secre_tail"/>
</dbReference>
<reference evidence="4 5" key="1">
    <citation type="journal article" date="2013" name="Int. J. Syst. Evol. Microbiol.">
        <title>Chryseobacterium angstadtii sp. nov., isolated from a newt tank.</title>
        <authorList>
            <person name="Kirk K.E."/>
            <person name="Hoffman J.A."/>
            <person name="Smith K.A."/>
            <person name="Strahan B.L."/>
            <person name="Failor K.C."/>
            <person name="Krebs J.E."/>
            <person name="Gale A.N."/>
            <person name="Do T.D."/>
            <person name="Sontag T.C."/>
            <person name="Batties A.M."/>
            <person name="Mistiszyn K."/>
            <person name="Newman J.D."/>
        </authorList>
    </citation>
    <scope>NUCLEOTIDE SEQUENCE [LARGE SCALE GENOMIC DNA]</scope>
    <source>
        <strain evidence="4 5">KM</strain>
    </source>
</reference>
<name>A0A0J7IJB9_9FLAO</name>
<evidence type="ECO:0000259" key="2">
    <source>
        <dbReference type="Pfam" id="PF18962"/>
    </source>
</evidence>
<keyword evidence="1" id="KW-0732">Signal</keyword>
<evidence type="ECO:0000313" key="4">
    <source>
        <dbReference type="EMBL" id="KMQ66197.1"/>
    </source>
</evidence>
<dbReference type="Gene3D" id="2.60.40.10">
    <property type="entry name" value="Immunoglobulins"/>
    <property type="match status" value="1"/>
</dbReference>
<comment type="caution">
    <text evidence="4">The sequence shown here is derived from an EMBL/GenBank/DDBJ whole genome shotgun (WGS) entry which is preliminary data.</text>
</comment>
<evidence type="ECO:0000256" key="1">
    <source>
        <dbReference type="ARBA" id="ARBA00022729"/>
    </source>
</evidence>
<dbReference type="NCBIfam" id="TIGR04183">
    <property type="entry name" value="Por_Secre_tail"/>
    <property type="match status" value="1"/>
</dbReference>
<proteinExistence type="predicted"/>
<gene>
    <name evidence="4" type="ORF">ACM46_01140</name>
</gene>